<keyword evidence="2" id="KW-0813">Transport</keyword>
<dbReference type="PANTHER" id="PTHR30069:SF29">
    <property type="entry name" value="HEMOGLOBIN AND HEMOGLOBIN-HAPTOGLOBIN-BINDING PROTEIN 1-RELATED"/>
    <property type="match status" value="1"/>
</dbReference>
<evidence type="ECO:0000256" key="5">
    <source>
        <dbReference type="ARBA" id="ARBA00022729"/>
    </source>
</evidence>
<feature type="chain" id="PRO_5010420964" evidence="9">
    <location>
        <begin position="24"/>
        <end position="951"/>
    </location>
</feature>
<dbReference type="RefSeq" id="WP_047006140.1">
    <property type="nucleotide sequence ID" value="NZ_CP018097.1"/>
</dbReference>
<keyword evidence="4" id="KW-0812">Transmembrane</keyword>
<dbReference type="EMBL" id="LBHC01000001">
    <property type="protein sequence ID" value="KLE33292.1"/>
    <property type="molecule type" value="Genomic_DNA"/>
</dbReference>
<dbReference type="KEGG" id="egn:BMF35_a2408"/>
<feature type="region of interest" description="Disordered" evidence="8">
    <location>
        <begin position="636"/>
        <end position="679"/>
    </location>
</feature>
<dbReference type="InterPro" id="IPR036942">
    <property type="entry name" value="Beta-barrel_TonB_sf"/>
</dbReference>
<accession>A0A0G9MRD6</accession>
<feature type="region of interest" description="Disordered" evidence="8">
    <location>
        <begin position="19"/>
        <end position="44"/>
    </location>
</feature>
<dbReference type="Gene3D" id="2.40.170.20">
    <property type="entry name" value="TonB-dependent receptor, beta-barrel domain"/>
    <property type="match status" value="2"/>
</dbReference>
<feature type="signal peptide" evidence="9">
    <location>
        <begin position="1"/>
        <end position="23"/>
    </location>
</feature>
<feature type="region of interest" description="Disordered" evidence="8">
    <location>
        <begin position="758"/>
        <end position="777"/>
    </location>
</feature>
<keyword evidence="11" id="KW-1185">Reference proteome</keyword>
<feature type="compositionally biased region" description="Acidic residues" evidence="8">
    <location>
        <begin position="31"/>
        <end position="44"/>
    </location>
</feature>
<evidence type="ECO:0000256" key="1">
    <source>
        <dbReference type="ARBA" id="ARBA00004571"/>
    </source>
</evidence>
<evidence type="ECO:0000256" key="8">
    <source>
        <dbReference type="SAM" id="MobiDB-lite"/>
    </source>
</evidence>
<evidence type="ECO:0000256" key="2">
    <source>
        <dbReference type="ARBA" id="ARBA00022448"/>
    </source>
</evidence>
<evidence type="ECO:0000256" key="4">
    <source>
        <dbReference type="ARBA" id="ARBA00022692"/>
    </source>
</evidence>
<dbReference type="OrthoDB" id="7224136at2"/>
<sequence>MRFILSCSAIALASASFSTPVGAQDAPPEPPQDEDTPAPEDSADDDLNQIVVIGARLAGLVDTDQPPILELDEEAIAAYGAATISDLVELLGPQVSSNRGRGGGGQVFLVNGRRISSFRELRSYPSEAIERFEVLNEETALEFGYSADQRVVNIILKDDFSSTTVELEYSQPWAGGFSNQEADIAYLRLNDPSRLNLNVEVNNSTLLTEAERGIIQPDSAVPTFSTDPDPAAFRSLRGESTGVEATANWTTAIGDAGTSLSLNATYGYEEGTSFQGLDSVLLQGPDPASAPVLRTFNALDPLVVDRDGDSYSFGATLNTEAGDWEITATADANLASGTSRIANRFDTADLRAAALAGDLALDAPLGPFPDAGFAVAQNDTYRITSLLTAQTDPLLLPGGDVSLTLVAGYVGNGIESSDTRSLSDVLDLDRSRFQLGASTSIPLTSRREDFGDAIGDVSLNFSANLFEQSDFGTLFDWTAGAVWGLTERLSLTATYFSAESSPSLTQLGSNTIATPNVPVFDFLNNETVFATVVTGGNPLLPAQQQSDWKFGLNWELPEFASFIDNGRVQIEYFDNHSEDTTAGFPVLTPAIEAAFPGRVTRDVDGTLLELDNRFVTFAEQDVRRLSVQFNFRGSFGGAEEEAGGPGGGGPPQGARGGRPGGGQGSGQGAGPGGGAGRPGAAQFAALREQFCGTDPEVLLERFNAAAEAAANGEDPPVDEEGNPIVIPPQILQRLTGENGRIDPERFAALRERFCAAGGPPAAGQARGGGRGGGRGRGRGFGRFGGGDDGPPQWNWFAGFNYAYEFENTVLIAEGIPRLDLLEGDALSGGGQPRHTLRWFSGIFYDGMGVLPFARYVGPSRIEGSELAGSTDLFFSDLFTLDIRTFVDLGERDWLVEAVPFFENTRISFDVENVFDARQRVTDSNGDVPLRYQPFLIDPVGRSFEIEFRKLF</sequence>
<organism evidence="10 11">
    <name type="scientific">Aurantiacibacter gangjinensis</name>
    <dbReference type="NCBI Taxonomy" id="502682"/>
    <lineage>
        <taxon>Bacteria</taxon>
        <taxon>Pseudomonadati</taxon>
        <taxon>Pseudomonadota</taxon>
        <taxon>Alphaproteobacteria</taxon>
        <taxon>Sphingomonadales</taxon>
        <taxon>Erythrobacteraceae</taxon>
        <taxon>Aurantiacibacter</taxon>
    </lineage>
</organism>
<dbReference type="SUPFAM" id="SSF56935">
    <property type="entry name" value="Porins"/>
    <property type="match status" value="2"/>
</dbReference>
<feature type="compositionally biased region" description="Gly residues" evidence="8">
    <location>
        <begin position="643"/>
        <end position="677"/>
    </location>
</feature>
<dbReference type="GO" id="GO:0009279">
    <property type="term" value="C:cell outer membrane"/>
    <property type="evidence" value="ECO:0007669"/>
    <property type="project" value="UniProtKB-SubCell"/>
</dbReference>
<comment type="subcellular location">
    <subcellularLocation>
        <location evidence="1">Cell outer membrane</location>
        <topology evidence="1">Multi-pass membrane protein</topology>
    </subcellularLocation>
</comment>
<proteinExistence type="predicted"/>
<evidence type="ECO:0000256" key="7">
    <source>
        <dbReference type="ARBA" id="ARBA00023237"/>
    </source>
</evidence>
<keyword evidence="6" id="KW-0472">Membrane</keyword>
<evidence type="ECO:0000313" key="10">
    <source>
        <dbReference type="EMBL" id="KLE33292.1"/>
    </source>
</evidence>
<dbReference type="GO" id="GO:0044718">
    <property type="term" value="P:siderophore transmembrane transport"/>
    <property type="evidence" value="ECO:0007669"/>
    <property type="project" value="TreeGrafter"/>
</dbReference>
<keyword evidence="5 9" id="KW-0732">Signal</keyword>
<dbReference type="InterPro" id="IPR037066">
    <property type="entry name" value="Plug_dom_sf"/>
</dbReference>
<dbReference type="Gene3D" id="2.170.130.10">
    <property type="entry name" value="TonB-dependent receptor, plug domain"/>
    <property type="match status" value="1"/>
</dbReference>
<protein>
    <submittedName>
        <fullName evidence="10">Uncharacterized protein</fullName>
    </submittedName>
</protein>
<reference evidence="10 11" key="1">
    <citation type="submission" date="2015-04" db="EMBL/GenBank/DDBJ databases">
        <title>The draft genome sequence of Erythrobacr gangjinensis K7-2.</title>
        <authorList>
            <person name="Zhuang L."/>
            <person name="Liu Y."/>
            <person name="Shao Z."/>
        </authorList>
    </citation>
    <scope>NUCLEOTIDE SEQUENCE [LARGE SCALE GENOMIC DNA]</scope>
    <source>
        <strain evidence="10 11">K7-2</strain>
    </source>
</reference>
<dbReference type="STRING" id="502682.BMF35_a2408"/>
<dbReference type="AlphaFoldDB" id="A0A0G9MRD6"/>
<gene>
    <name evidence="10" type="ORF">AAW01_04910</name>
</gene>
<dbReference type="GO" id="GO:0015344">
    <property type="term" value="F:siderophore uptake transmembrane transporter activity"/>
    <property type="evidence" value="ECO:0007669"/>
    <property type="project" value="TreeGrafter"/>
</dbReference>
<keyword evidence="7" id="KW-0998">Cell outer membrane</keyword>
<dbReference type="InterPro" id="IPR039426">
    <property type="entry name" value="TonB-dep_rcpt-like"/>
</dbReference>
<evidence type="ECO:0000256" key="3">
    <source>
        <dbReference type="ARBA" id="ARBA00022452"/>
    </source>
</evidence>
<evidence type="ECO:0000256" key="9">
    <source>
        <dbReference type="SAM" id="SignalP"/>
    </source>
</evidence>
<evidence type="ECO:0000313" key="11">
    <source>
        <dbReference type="Proteomes" id="UP000053070"/>
    </source>
</evidence>
<dbReference type="PATRIC" id="fig|502682.8.peg.1005"/>
<name>A0A0G9MRD6_9SPHN</name>
<keyword evidence="3" id="KW-1134">Transmembrane beta strand</keyword>
<comment type="caution">
    <text evidence="10">The sequence shown here is derived from an EMBL/GenBank/DDBJ whole genome shotgun (WGS) entry which is preliminary data.</text>
</comment>
<dbReference type="PANTHER" id="PTHR30069">
    <property type="entry name" value="TONB-DEPENDENT OUTER MEMBRANE RECEPTOR"/>
    <property type="match status" value="1"/>
</dbReference>
<evidence type="ECO:0000256" key="6">
    <source>
        <dbReference type="ARBA" id="ARBA00023136"/>
    </source>
</evidence>
<dbReference type="Proteomes" id="UP000053070">
    <property type="component" value="Unassembled WGS sequence"/>
</dbReference>